<evidence type="ECO:0000259" key="4">
    <source>
        <dbReference type="Pfam" id="PF00717"/>
    </source>
</evidence>
<protein>
    <recommendedName>
        <fullName evidence="4">Peptidase S24/S26A/S26B/S26C domain-containing protein</fullName>
    </recommendedName>
</protein>
<comment type="caution">
    <text evidence="5">The sequence shown here is derived from an EMBL/GenBank/DDBJ whole genome shotgun (WGS) entry which is preliminary data.</text>
</comment>
<dbReference type="InterPro" id="IPR052064">
    <property type="entry name" value="Mito_IMP1_subunit"/>
</dbReference>
<comment type="subcellular location">
    <subcellularLocation>
        <location evidence="1">Endomembrane system</location>
    </subcellularLocation>
</comment>
<gene>
    <name evidence="5" type="ORF">Rhe02_36380</name>
</gene>
<evidence type="ECO:0000313" key="6">
    <source>
        <dbReference type="Proteomes" id="UP000612899"/>
    </source>
</evidence>
<feature type="domain" description="Peptidase S24/S26A/S26B/S26C" evidence="4">
    <location>
        <begin position="10"/>
        <end position="102"/>
    </location>
</feature>
<dbReference type="InterPro" id="IPR036286">
    <property type="entry name" value="LexA/Signal_pep-like_sf"/>
</dbReference>
<name>A0A8J3Q9G2_9ACTN</name>
<dbReference type="GO" id="GO:0006465">
    <property type="term" value="P:signal peptide processing"/>
    <property type="evidence" value="ECO:0007669"/>
    <property type="project" value="InterPro"/>
</dbReference>
<dbReference type="PANTHER" id="PTHR12383">
    <property type="entry name" value="PROTEASE FAMILY S26 MITOCHONDRIAL INNER MEMBRANE PROTEASE-RELATED"/>
    <property type="match status" value="1"/>
</dbReference>
<dbReference type="GO" id="GO:0012505">
    <property type="term" value="C:endomembrane system"/>
    <property type="evidence" value="ECO:0007669"/>
    <property type="project" value="UniProtKB-SubCell"/>
</dbReference>
<dbReference type="Proteomes" id="UP000612899">
    <property type="component" value="Unassembled WGS sequence"/>
</dbReference>
<accession>A0A8J3Q9G2</accession>
<dbReference type="InterPro" id="IPR015927">
    <property type="entry name" value="Peptidase_S24_S26A/B/C"/>
</dbReference>
<dbReference type="EMBL" id="BONY01000020">
    <property type="protein sequence ID" value="GIH05571.1"/>
    <property type="molecule type" value="Genomic_DNA"/>
</dbReference>
<keyword evidence="2" id="KW-0378">Hydrolase</keyword>
<dbReference type="GO" id="GO:0004252">
    <property type="term" value="F:serine-type endopeptidase activity"/>
    <property type="evidence" value="ECO:0007669"/>
    <property type="project" value="InterPro"/>
</dbReference>
<proteinExistence type="predicted"/>
<dbReference type="InterPro" id="IPR019533">
    <property type="entry name" value="Peptidase_S26"/>
</dbReference>
<dbReference type="AlphaFoldDB" id="A0A8J3Q9G2"/>
<keyword evidence="3" id="KW-0472">Membrane</keyword>
<keyword evidence="6" id="KW-1185">Reference proteome</keyword>
<reference evidence="5" key="1">
    <citation type="submission" date="2021-01" db="EMBL/GenBank/DDBJ databases">
        <title>Whole genome shotgun sequence of Rhizocola hellebori NBRC 109834.</title>
        <authorList>
            <person name="Komaki H."/>
            <person name="Tamura T."/>
        </authorList>
    </citation>
    <scope>NUCLEOTIDE SEQUENCE</scope>
    <source>
        <strain evidence="5">NBRC 109834</strain>
    </source>
</reference>
<evidence type="ECO:0000313" key="5">
    <source>
        <dbReference type="EMBL" id="GIH05571.1"/>
    </source>
</evidence>
<dbReference type="SUPFAM" id="SSF51306">
    <property type="entry name" value="LexA/Signal peptidase"/>
    <property type="match status" value="1"/>
</dbReference>
<sequence length="107" mass="11633">MVLLLARRVLLVVRVSGPSMLPTFEHGDAVLAVRRGLGKRLRPGDIVVCRLPPAARGPDSLVIKRIREVDSDQVFLVGDGPHSYDSRQFGPIAAGHVVGRVIAHLRL</sequence>
<dbReference type="Pfam" id="PF00717">
    <property type="entry name" value="Peptidase_S24"/>
    <property type="match status" value="1"/>
</dbReference>
<evidence type="ECO:0000256" key="1">
    <source>
        <dbReference type="ARBA" id="ARBA00004308"/>
    </source>
</evidence>
<evidence type="ECO:0000256" key="2">
    <source>
        <dbReference type="ARBA" id="ARBA00022801"/>
    </source>
</evidence>
<dbReference type="Gene3D" id="2.10.109.10">
    <property type="entry name" value="Umud Fragment, subunit A"/>
    <property type="match status" value="1"/>
</dbReference>
<organism evidence="5 6">
    <name type="scientific">Rhizocola hellebori</name>
    <dbReference type="NCBI Taxonomy" id="1392758"/>
    <lineage>
        <taxon>Bacteria</taxon>
        <taxon>Bacillati</taxon>
        <taxon>Actinomycetota</taxon>
        <taxon>Actinomycetes</taxon>
        <taxon>Micromonosporales</taxon>
        <taxon>Micromonosporaceae</taxon>
        <taxon>Rhizocola</taxon>
    </lineage>
</organism>
<dbReference type="CDD" id="cd06530">
    <property type="entry name" value="S26_SPase_I"/>
    <property type="match status" value="1"/>
</dbReference>
<evidence type="ECO:0000256" key="3">
    <source>
        <dbReference type="ARBA" id="ARBA00023136"/>
    </source>
</evidence>
<dbReference type="PANTHER" id="PTHR12383:SF16">
    <property type="entry name" value="MITOCHONDRIAL INNER MEMBRANE PROTEASE SUBUNIT 1"/>
    <property type="match status" value="1"/>
</dbReference>